<keyword evidence="1" id="KW-0732">Signal</keyword>
<protein>
    <recommendedName>
        <fullName evidence="4">Lipoprotein</fullName>
    </recommendedName>
</protein>
<keyword evidence="3" id="KW-1185">Reference proteome</keyword>
<dbReference type="OrthoDB" id="9859752at2"/>
<dbReference type="STRING" id="578942.SAMN05216289_105128"/>
<gene>
    <name evidence="2" type="ORF">SAMN05216289_105128</name>
</gene>
<evidence type="ECO:0000256" key="1">
    <source>
        <dbReference type="SAM" id="SignalP"/>
    </source>
</evidence>
<feature type="chain" id="PRO_5011521689" description="Lipoprotein" evidence="1">
    <location>
        <begin position="18"/>
        <end position="264"/>
    </location>
</feature>
<proteinExistence type="predicted"/>
<dbReference type="RefSeq" id="WP_139224875.1">
    <property type="nucleotide sequence ID" value="NZ_FOVF01000005.1"/>
</dbReference>
<evidence type="ECO:0008006" key="4">
    <source>
        <dbReference type="Google" id="ProtNLM"/>
    </source>
</evidence>
<dbReference type="EMBL" id="FOVF01000005">
    <property type="protein sequence ID" value="SFN14327.1"/>
    <property type="molecule type" value="Genomic_DNA"/>
</dbReference>
<reference evidence="2 3" key="1">
    <citation type="submission" date="2016-10" db="EMBL/GenBank/DDBJ databases">
        <authorList>
            <person name="de Groot N.N."/>
        </authorList>
    </citation>
    <scope>NUCLEOTIDE SEQUENCE [LARGE SCALE GENOMIC DNA]</scope>
    <source>
        <strain evidence="2 3">CGMCC 1.7659</strain>
    </source>
</reference>
<evidence type="ECO:0000313" key="2">
    <source>
        <dbReference type="EMBL" id="SFN14327.1"/>
    </source>
</evidence>
<sequence length="264" mass="27782">MRNSLFVLFLAIAAALAACGNPEAPSTTAAPADGLRDVIDAAATKSPPADAPLQPGQTVQGTIEADVGRGMQSFRSLATKVADDIGKQMDARLDTGAGRKALDDANRKLDKLGTGTRIDAGDVRDFVGGMAGKVFHDSDVRNLAIISSLQVSLSGKAADGGKLEIALSFDDKNLKLSRASLSYRPDARAMFEFHETEKDAQPEVAIERFEKNSDGSYAISGSFSATNVPASKLAKKLKGTTLPQIEGRFDFAALPLKEMPKIGG</sequence>
<dbReference type="Proteomes" id="UP000198575">
    <property type="component" value="Unassembled WGS sequence"/>
</dbReference>
<organism evidence="2 3">
    <name type="scientific">Dokdonella immobilis</name>
    <dbReference type="NCBI Taxonomy" id="578942"/>
    <lineage>
        <taxon>Bacteria</taxon>
        <taxon>Pseudomonadati</taxon>
        <taxon>Pseudomonadota</taxon>
        <taxon>Gammaproteobacteria</taxon>
        <taxon>Lysobacterales</taxon>
        <taxon>Rhodanobacteraceae</taxon>
        <taxon>Dokdonella</taxon>
    </lineage>
</organism>
<feature type="signal peptide" evidence="1">
    <location>
        <begin position="1"/>
        <end position="17"/>
    </location>
</feature>
<name>A0A1I4WLJ5_9GAMM</name>
<evidence type="ECO:0000313" key="3">
    <source>
        <dbReference type="Proteomes" id="UP000198575"/>
    </source>
</evidence>
<dbReference type="PROSITE" id="PS51257">
    <property type="entry name" value="PROKAR_LIPOPROTEIN"/>
    <property type="match status" value="1"/>
</dbReference>
<accession>A0A1I4WLJ5</accession>
<dbReference type="AlphaFoldDB" id="A0A1I4WLJ5"/>